<dbReference type="Gene3D" id="6.10.250.790">
    <property type="match status" value="1"/>
</dbReference>
<evidence type="ECO:0000256" key="2">
    <source>
        <dbReference type="ARBA" id="ARBA00015195"/>
    </source>
</evidence>
<keyword evidence="10" id="KW-0175">Coiled coil</keyword>
<keyword evidence="3" id="KW-0963">Cytoplasm</keyword>
<sequence length="189" mass="22719">MNSGDKTRITVDIYGMQYKLMGNSSVDHMKTVADFVNEHMLKISKNNSRLDTPRIAVLAAVNMADEYLRMKQEMERLQEDEQKKILIRNYNLLQEQYDKLQQEHRISAERLEEWKQKEKSLMEEYRALQEEHEQLKRQFREEVERLRAANPDTDALKQQLKQLKEEYGKLQNEYDEWIQLVQADPVKEQ</sequence>
<dbReference type="Pfam" id="PF05164">
    <property type="entry name" value="ZapA"/>
    <property type="match status" value="1"/>
</dbReference>
<evidence type="ECO:0000256" key="4">
    <source>
        <dbReference type="ARBA" id="ARBA00022618"/>
    </source>
</evidence>
<comment type="subunit">
    <text evidence="8">Homodimer. Interacts with FtsZ.</text>
</comment>
<keyword evidence="12" id="KW-1185">Reference proteome</keyword>
<comment type="subcellular location">
    <subcellularLocation>
        <location evidence="1">Cytoplasm</location>
    </subcellularLocation>
</comment>
<reference evidence="11" key="1">
    <citation type="submission" date="2023-12" db="EMBL/GenBank/DDBJ databases">
        <title>Fervidustalea candida gen. nov., sp. nov., a novel member of the family Paenibacillaceae isolated from a geothermal area.</title>
        <authorList>
            <person name="Li W.-J."/>
            <person name="Jiao J.-Y."/>
            <person name="Chen Y."/>
        </authorList>
    </citation>
    <scope>NUCLEOTIDE SEQUENCE</scope>
    <source>
        <strain evidence="11">SYSU GA230002</strain>
    </source>
</reference>
<evidence type="ECO:0000256" key="6">
    <source>
        <dbReference type="ARBA" id="ARBA00023306"/>
    </source>
</evidence>
<accession>A0ABU5ZFW5</accession>
<dbReference type="PANTHER" id="PTHR34981">
    <property type="entry name" value="CELL DIVISION PROTEIN ZAPA"/>
    <property type="match status" value="1"/>
</dbReference>
<name>A0ABU5ZFW5_9BACL</name>
<dbReference type="GO" id="GO:0051301">
    <property type="term" value="P:cell division"/>
    <property type="evidence" value="ECO:0007669"/>
    <property type="project" value="UniProtKB-KW"/>
</dbReference>
<dbReference type="Proteomes" id="UP001310386">
    <property type="component" value="Unassembled WGS sequence"/>
</dbReference>
<comment type="function">
    <text evidence="7">Activator of cell division through the inhibition of FtsZ GTPase activity, therefore promoting FtsZ assembly into bundles of protofilaments necessary for the formation of the division Z ring. It is recruited early at mid-cell but it is not essential for cell division.</text>
</comment>
<evidence type="ECO:0000256" key="3">
    <source>
        <dbReference type="ARBA" id="ARBA00022490"/>
    </source>
</evidence>
<protein>
    <recommendedName>
        <fullName evidence="2">Cell division protein ZapA</fullName>
    </recommendedName>
    <alternativeName>
        <fullName evidence="9">Z ring-associated protein ZapA</fullName>
    </alternativeName>
</protein>
<dbReference type="EMBL" id="JAYJLD010000005">
    <property type="protein sequence ID" value="MEB3101088.1"/>
    <property type="molecule type" value="Genomic_DNA"/>
</dbReference>
<evidence type="ECO:0000256" key="9">
    <source>
        <dbReference type="ARBA" id="ARBA00033158"/>
    </source>
</evidence>
<keyword evidence="6" id="KW-0131">Cell cycle</keyword>
<organism evidence="11 12">
    <name type="scientific">Ferviditalea candida</name>
    <dbReference type="NCBI Taxonomy" id="3108399"/>
    <lineage>
        <taxon>Bacteria</taxon>
        <taxon>Bacillati</taxon>
        <taxon>Bacillota</taxon>
        <taxon>Bacilli</taxon>
        <taxon>Bacillales</taxon>
        <taxon>Paenibacillaceae</taxon>
        <taxon>Ferviditalea</taxon>
    </lineage>
</organism>
<dbReference type="SUPFAM" id="SSF102829">
    <property type="entry name" value="Cell division protein ZapA-like"/>
    <property type="match status" value="1"/>
</dbReference>
<dbReference type="RefSeq" id="WP_371753202.1">
    <property type="nucleotide sequence ID" value="NZ_JAYJLD010000005.1"/>
</dbReference>
<evidence type="ECO:0000313" key="12">
    <source>
        <dbReference type="Proteomes" id="UP001310386"/>
    </source>
</evidence>
<dbReference type="InterPro" id="IPR036192">
    <property type="entry name" value="Cell_div_ZapA-like_sf"/>
</dbReference>
<evidence type="ECO:0000256" key="7">
    <source>
        <dbReference type="ARBA" id="ARBA00024910"/>
    </source>
</evidence>
<evidence type="ECO:0000256" key="10">
    <source>
        <dbReference type="SAM" id="Coils"/>
    </source>
</evidence>
<evidence type="ECO:0000256" key="8">
    <source>
        <dbReference type="ARBA" id="ARBA00026068"/>
    </source>
</evidence>
<feature type="coiled-coil region" evidence="10">
    <location>
        <begin position="60"/>
        <end position="180"/>
    </location>
</feature>
<dbReference type="InterPro" id="IPR007838">
    <property type="entry name" value="Cell_div_ZapA-like"/>
</dbReference>
<keyword evidence="4 11" id="KW-0132">Cell division</keyword>
<evidence type="ECO:0000313" key="11">
    <source>
        <dbReference type="EMBL" id="MEB3101088.1"/>
    </source>
</evidence>
<gene>
    <name evidence="11" type="primary">zapA</name>
    <name evidence="11" type="ORF">VF724_05370</name>
</gene>
<dbReference type="InterPro" id="IPR053712">
    <property type="entry name" value="Bac_CellDiv_Activator"/>
</dbReference>
<dbReference type="PANTHER" id="PTHR34981:SF1">
    <property type="entry name" value="CELL DIVISION PROTEIN ZAPA"/>
    <property type="match status" value="1"/>
</dbReference>
<evidence type="ECO:0000256" key="1">
    <source>
        <dbReference type="ARBA" id="ARBA00004496"/>
    </source>
</evidence>
<keyword evidence="5" id="KW-0717">Septation</keyword>
<proteinExistence type="predicted"/>
<comment type="caution">
    <text evidence="11">The sequence shown here is derived from an EMBL/GenBank/DDBJ whole genome shotgun (WGS) entry which is preliminary data.</text>
</comment>
<evidence type="ECO:0000256" key="5">
    <source>
        <dbReference type="ARBA" id="ARBA00023210"/>
    </source>
</evidence>
<dbReference type="NCBIfam" id="NF010724">
    <property type="entry name" value="PRK14126.1"/>
    <property type="match status" value="1"/>
</dbReference>